<sequence>MIMVFSWTLMIILHIYNTQVLFWGSHHPSSLFSLPFVFQLATNIQTPQLLRKVSSFTLGLCITVYGGYTFLSRVFDFEAADARAFQDLQQATLQQQRMINELIQRNTELSNQLFRRGSLEEEVEADAGGCCWSDFTPFAKGLHWENDSQGNANRVSPNSKRQLAGKMVTIKDQEGKDRVVKAEPYYTGGPSRFVTDRTEAISSHEIAVKLAAMIPRIFFVVDE</sequence>
<comment type="caution">
    <text evidence="1">The sequence shown here is derived from an EMBL/GenBank/DDBJ whole genome shotgun (WGS) entry which is preliminary data.</text>
</comment>
<name>A0A1V6NLQ5_PENPO</name>
<reference evidence="2" key="1">
    <citation type="journal article" date="2017" name="Nat. Microbiol.">
        <title>Global analysis of biosynthetic gene clusters reveals vast potential of secondary metabolite production in Penicillium species.</title>
        <authorList>
            <person name="Nielsen J.C."/>
            <person name="Grijseels S."/>
            <person name="Prigent S."/>
            <person name="Ji B."/>
            <person name="Dainat J."/>
            <person name="Nielsen K.F."/>
            <person name="Frisvad J.C."/>
            <person name="Workman M."/>
            <person name="Nielsen J."/>
        </authorList>
    </citation>
    <scope>NUCLEOTIDE SEQUENCE [LARGE SCALE GENOMIC DNA]</scope>
    <source>
        <strain evidence="2">IBT 4502</strain>
    </source>
</reference>
<proteinExistence type="predicted"/>
<accession>A0A1V6NLQ5</accession>
<dbReference type="AlphaFoldDB" id="A0A1V6NLQ5"/>
<dbReference type="Proteomes" id="UP000191408">
    <property type="component" value="Unassembled WGS sequence"/>
</dbReference>
<keyword evidence="2" id="KW-1185">Reference proteome</keyword>
<evidence type="ECO:0000313" key="1">
    <source>
        <dbReference type="EMBL" id="OQD65664.1"/>
    </source>
</evidence>
<gene>
    <name evidence="1" type="ORF">PENPOL_c005G10436</name>
</gene>
<organism evidence="1 2">
    <name type="scientific">Penicillium polonicum</name>
    <dbReference type="NCBI Taxonomy" id="60169"/>
    <lineage>
        <taxon>Eukaryota</taxon>
        <taxon>Fungi</taxon>
        <taxon>Dikarya</taxon>
        <taxon>Ascomycota</taxon>
        <taxon>Pezizomycotina</taxon>
        <taxon>Eurotiomycetes</taxon>
        <taxon>Eurotiomycetidae</taxon>
        <taxon>Eurotiales</taxon>
        <taxon>Aspergillaceae</taxon>
        <taxon>Penicillium</taxon>
    </lineage>
</organism>
<protein>
    <submittedName>
        <fullName evidence="1">Uncharacterized protein</fullName>
    </submittedName>
</protein>
<evidence type="ECO:0000313" key="2">
    <source>
        <dbReference type="Proteomes" id="UP000191408"/>
    </source>
</evidence>
<dbReference type="EMBL" id="MDYM01000005">
    <property type="protein sequence ID" value="OQD65664.1"/>
    <property type="molecule type" value="Genomic_DNA"/>
</dbReference>